<dbReference type="RefSeq" id="WP_261494163.1">
    <property type="nucleotide sequence ID" value="NZ_JAOCQF010000001.1"/>
</dbReference>
<proteinExistence type="predicted"/>
<accession>A0ABT2NL91</accession>
<name>A0ABT2NL91_9RHOB</name>
<dbReference type="InterPro" id="IPR002579">
    <property type="entry name" value="Met_Sox_Rdtase_MsrB_dom"/>
</dbReference>
<keyword evidence="4" id="KW-0732">Signal</keyword>
<evidence type="ECO:0000256" key="4">
    <source>
        <dbReference type="SAM" id="SignalP"/>
    </source>
</evidence>
<comment type="catalytic activity">
    <reaction evidence="3">
        <text>L-methionyl-[protein] + [thioredoxin]-disulfide + H2O = L-methionyl-(R)-S-oxide-[protein] + [thioredoxin]-dithiol</text>
        <dbReference type="Rhea" id="RHEA:24164"/>
        <dbReference type="Rhea" id="RHEA-COMP:10698"/>
        <dbReference type="Rhea" id="RHEA-COMP:10700"/>
        <dbReference type="Rhea" id="RHEA-COMP:12313"/>
        <dbReference type="Rhea" id="RHEA-COMP:12314"/>
        <dbReference type="ChEBI" id="CHEBI:15377"/>
        <dbReference type="ChEBI" id="CHEBI:16044"/>
        <dbReference type="ChEBI" id="CHEBI:29950"/>
        <dbReference type="ChEBI" id="CHEBI:45764"/>
        <dbReference type="ChEBI" id="CHEBI:50058"/>
        <dbReference type="EC" id="1.8.4.12"/>
    </reaction>
</comment>
<dbReference type="Pfam" id="PF01641">
    <property type="entry name" value="SelR"/>
    <property type="match status" value="1"/>
</dbReference>
<dbReference type="InterPro" id="IPR011057">
    <property type="entry name" value="Mss4-like_sf"/>
</dbReference>
<keyword evidence="7" id="KW-1185">Reference proteome</keyword>
<dbReference type="EMBL" id="JAOCQF010000001">
    <property type="protein sequence ID" value="MCT8328739.1"/>
    <property type="molecule type" value="Genomic_DNA"/>
</dbReference>
<dbReference type="PANTHER" id="PTHR10173:SF57">
    <property type="entry name" value="PEPTIDE-METHIONINE (R)-S-OXIDE REDUCTASE"/>
    <property type="match status" value="1"/>
</dbReference>
<dbReference type="Proteomes" id="UP001205601">
    <property type="component" value="Unassembled WGS sequence"/>
</dbReference>
<comment type="caution">
    <text evidence="6">The sequence shown here is derived from an EMBL/GenBank/DDBJ whole genome shotgun (WGS) entry which is preliminary data.</text>
</comment>
<gene>
    <name evidence="6" type="ORF">N5I32_04330</name>
</gene>
<feature type="chain" id="PRO_5047293823" description="peptide-methionine (R)-S-oxide reductase" evidence="4">
    <location>
        <begin position="27"/>
        <end position="180"/>
    </location>
</feature>
<dbReference type="PROSITE" id="PS51318">
    <property type="entry name" value="TAT"/>
    <property type="match status" value="1"/>
</dbReference>
<feature type="signal peptide" evidence="4">
    <location>
        <begin position="1"/>
        <end position="26"/>
    </location>
</feature>
<evidence type="ECO:0000313" key="6">
    <source>
        <dbReference type="EMBL" id="MCT8328739.1"/>
    </source>
</evidence>
<evidence type="ECO:0000256" key="2">
    <source>
        <dbReference type="ARBA" id="ARBA00023002"/>
    </source>
</evidence>
<evidence type="ECO:0000256" key="3">
    <source>
        <dbReference type="ARBA" id="ARBA00048488"/>
    </source>
</evidence>
<organism evidence="6 7">
    <name type="scientific">Albidovulum sediminis</name>
    <dbReference type="NCBI Taxonomy" id="3066345"/>
    <lineage>
        <taxon>Bacteria</taxon>
        <taxon>Pseudomonadati</taxon>
        <taxon>Pseudomonadota</taxon>
        <taxon>Alphaproteobacteria</taxon>
        <taxon>Rhodobacterales</taxon>
        <taxon>Paracoccaceae</taxon>
        <taxon>Albidovulum</taxon>
    </lineage>
</organism>
<evidence type="ECO:0000256" key="1">
    <source>
        <dbReference type="ARBA" id="ARBA00012499"/>
    </source>
</evidence>
<evidence type="ECO:0000313" key="7">
    <source>
        <dbReference type="Proteomes" id="UP001205601"/>
    </source>
</evidence>
<protein>
    <recommendedName>
        <fullName evidence="1">peptide-methionine (R)-S-oxide reductase</fullName>
        <ecNumber evidence="1">1.8.4.12</ecNumber>
    </recommendedName>
</protein>
<dbReference type="PANTHER" id="PTHR10173">
    <property type="entry name" value="METHIONINE SULFOXIDE REDUCTASE"/>
    <property type="match status" value="1"/>
</dbReference>
<feature type="domain" description="MsrB" evidence="5">
    <location>
        <begin position="51"/>
        <end position="178"/>
    </location>
</feature>
<sequence>MTHEINRRAMLKGSATALVVAPAGMAASVSGASAKVVAGQDGFAYEVTRTDAEWRAMLDADTYAVLRHGATEEPKSHPNWNEARDGSYVCRGCDLPLYESSWKVEVDKGWAFFRHSVPNAVLTDIDWPQEAGMNPDYGRMTVVEVHCRRCGSHLGHIVRIDAQVLHCINGTSLSFEPRAA</sequence>
<evidence type="ECO:0000259" key="5">
    <source>
        <dbReference type="PROSITE" id="PS51790"/>
    </source>
</evidence>
<dbReference type="SUPFAM" id="SSF51316">
    <property type="entry name" value="Mss4-like"/>
    <property type="match status" value="1"/>
</dbReference>
<dbReference type="PROSITE" id="PS51790">
    <property type="entry name" value="MSRB"/>
    <property type="match status" value="1"/>
</dbReference>
<dbReference type="Gene3D" id="2.170.150.20">
    <property type="entry name" value="Peptide methionine sulfoxide reductase"/>
    <property type="match status" value="1"/>
</dbReference>
<dbReference type="InterPro" id="IPR028427">
    <property type="entry name" value="Met_Sox_Rdtase_MsrB"/>
</dbReference>
<dbReference type="InterPro" id="IPR006311">
    <property type="entry name" value="TAT_signal"/>
</dbReference>
<reference evidence="7" key="1">
    <citation type="submission" date="2023-07" db="EMBL/GenBank/DDBJ databases">
        <title>Defluviimonas sediminis sp. nov., isolated from mangrove sediment.</title>
        <authorList>
            <person name="Liu L."/>
            <person name="Li J."/>
            <person name="Huang Y."/>
            <person name="Pan J."/>
            <person name="Li M."/>
        </authorList>
    </citation>
    <scope>NUCLEOTIDE SEQUENCE [LARGE SCALE GENOMIC DNA]</scope>
    <source>
        <strain evidence="7">FT324</strain>
    </source>
</reference>
<dbReference type="EC" id="1.8.4.12" evidence="1"/>
<keyword evidence="2" id="KW-0560">Oxidoreductase</keyword>